<protein>
    <submittedName>
        <fullName evidence="2">Transporter</fullName>
    </submittedName>
</protein>
<dbReference type="KEGG" id="dee:HQN60_01845"/>
<dbReference type="InterPro" id="IPR025737">
    <property type="entry name" value="FApF"/>
</dbReference>
<gene>
    <name evidence="2" type="ORF">HQN60_01845</name>
</gene>
<evidence type="ECO:0000313" key="3">
    <source>
        <dbReference type="Proteomes" id="UP000504844"/>
    </source>
</evidence>
<dbReference type="Proteomes" id="UP000504844">
    <property type="component" value="Chromosome"/>
</dbReference>
<keyword evidence="3" id="KW-1185">Reference proteome</keyword>
<feature type="chain" id="PRO_5027029165" evidence="1">
    <location>
        <begin position="21"/>
        <end position="292"/>
    </location>
</feature>
<dbReference type="EMBL" id="CP054143">
    <property type="protein sequence ID" value="QKJ65581.1"/>
    <property type="molecule type" value="Genomic_DNA"/>
</dbReference>
<dbReference type="RefSeq" id="WP_173532091.1">
    <property type="nucleotide sequence ID" value="NZ_CP054143.1"/>
</dbReference>
<organism evidence="2 3">
    <name type="scientific">Deefgea piscis</name>
    <dbReference type="NCBI Taxonomy" id="2739061"/>
    <lineage>
        <taxon>Bacteria</taxon>
        <taxon>Pseudomonadati</taxon>
        <taxon>Pseudomonadota</taxon>
        <taxon>Betaproteobacteria</taxon>
        <taxon>Neisseriales</taxon>
        <taxon>Chitinibacteraceae</taxon>
        <taxon>Deefgea</taxon>
    </lineage>
</organism>
<sequence>MNKKSVGAVGLVLMSLPTYALDPRQFGMVADDTSRTSLRIRQQQIESPRGPQNFEIVDKQSVSVRHAQYFDLAGQLAYVAVQLPYVTVDQSFTNSRRAPAEADGIGDVMLGFGVGLYRRPALDREAVKQFDRNGLSSACGMQINIPTAAYEKHQSANITANRWMLLPECQLAWTMNQWVLEGVAGLSWYGDNTEYKTGRFEQKNVYQLKTMASFSPIPEMWLAATLEYQTGGMVTRGGKTENDQINNWLAGGAINFRLPGRNSVRLVGEWPVRTAQGTSKEREISLVLSHTW</sequence>
<accession>A0A6M8SLP2</accession>
<name>A0A6M8SLP2_9NEIS</name>
<evidence type="ECO:0000256" key="1">
    <source>
        <dbReference type="SAM" id="SignalP"/>
    </source>
</evidence>
<feature type="signal peptide" evidence="1">
    <location>
        <begin position="1"/>
        <end position="20"/>
    </location>
</feature>
<proteinExistence type="predicted"/>
<dbReference type="Pfam" id="PF13557">
    <property type="entry name" value="Phenol_MetA_deg"/>
    <property type="match status" value="1"/>
</dbReference>
<dbReference type="AlphaFoldDB" id="A0A6M8SLP2"/>
<reference evidence="2 3" key="1">
    <citation type="submission" date="2020-05" db="EMBL/GenBank/DDBJ databases">
        <title>Complete genome sequence of Deefgea sp. D17.</title>
        <authorList>
            <person name="Bae J.-W."/>
            <person name="Han J.E."/>
        </authorList>
    </citation>
    <scope>NUCLEOTIDE SEQUENCE [LARGE SCALE GENOMIC DNA]</scope>
    <source>
        <strain evidence="2 3">D17</strain>
    </source>
</reference>
<evidence type="ECO:0000313" key="2">
    <source>
        <dbReference type="EMBL" id="QKJ65581.1"/>
    </source>
</evidence>
<keyword evidence="1" id="KW-0732">Signal</keyword>